<organism evidence="1 2">
    <name type="scientific">Nocardioides potassii</name>
    <dbReference type="NCBI Taxonomy" id="2911371"/>
    <lineage>
        <taxon>Bacteria</taxon>
        <taxon>Bacillati</taxon>
        <taxon>Actinomycetota</taxon>
        <taxon>Actinomycetes</taxon>
        <taxon>Propionibacteriales</taxon>
        <taxon>Nocardioidaceae</taxon>
        <taxon>Nocardioides</taxon>
    </lineage>
</organism>
<gene>
    <name evidence="1" type="ORF">L2K70_02475</name>
</gene>
<name>A0ABS9H8M0_9ACTN</name>
<proteinExistence type="predicted"/>
<reference evidence="1 2" key="1">
    <citation type="submission" date="2022-01" db="EMBL/GenBank/DDBJ databases">
        <title>Nocardioides sp. nov., an actinomycete isolated from mining soil.</title>
        <authorList>
            <person name="Liu L."/>
        </authorList>
    </citation>
    <scope>NUCLEOTIDE SEQUENCE [LARGE SCALE GENOMIC DNA]</scope>
    <source>
        <strain evidence="1 2">KLBMP 9356</strain>
    </source>
</reference>
<dbReference type="EMBL" id="JAKJHZ010000003">
    <property type="protein sequence ID" value="MCF6376458.1"/>
    <property type="molecule type" value="Genomic_DNA"/>
</dbReference>
<sequence>MTHFIGCIQVRPPLNEVERSHLLELRDSNRTLRGTPTGRGDTGVPFARMGWEVCHDGCCLR</sequence>
<evidence type="ECO:0000313" key="2">
    <source>
        <dbReference type="Proteomes" id="UP001201161"/>
    </source>
</evidence>
<evidence type="ECO:0000313" key="1">
    <source>
        <dbReference type="EMBL" id="MCF6376458.1"/>
    </source>
</evidence>
<dbReference type="Proteomes" id="UP001201161">
    <property type="component" value="Unassembled WGS sequence"/>
</dbReference>
<accession>A0ABS9H8M0</accession>
<keyword evidence="2" id="KW-1185">Reference proteome</keyword>
<dbReference type="RefSeq" id="WP_236398489.1">
    <property type="nucleotide sequence ID" value="NZ_JAKJHZ010000003.1"/>
</dbReference>
<comment type="caution">
    <text evidence="1">The sequence shown here is derived from an EMBL/GenBank/DDBJ whole genome shotgun (WGS) entry which is preliminary data.</text>
</comment>
<protein>
    <submittedName>
        <fullName evidence="1">Uncharacterized protein</fullName>
    </submittedName>
</protein>